<keyword evidence="2" id="KW-0596">Phosphopantetheine</keyword>
<evidence type="ECO:0000259" key="11">
    <source>
        <dbReference type="Pfam" id="PF00501"/>
    </source>
</evidence>
<evidence type="ECO:0000256" key="10">
    <source>
        <dbReference type="ARBA" id="ARBA00075111"/>
    </source>
</evidence>
<evidence type="ECO:0000256" key="6">
    <source>
        <dbReference type="ARBA" id="ARBA00060591"/>
    </source>
</evidence>
<evidence type="ECO:0000313" key="13">
    <source>
        <dbReference type="EMBL" id="HIV27775.1"/>
    </source>
</evidence>
<evidence type="ECO:0000313" key="14">
    <source>
        <dbReference type="Proteomes" id="UP000886884"/>
    </source>
</evidence>
<comment type="subunit">
    <text evidence="1">Monomer.</text>
</comment>
<keyword evidence="4 13" id="KW-0436">Ligase</keyword>
<keyword evidence="5" id="KW-0547">Nucleotide-binding</keyword>
<organism evidence="13 14">
    <name type="scientific">Candidatus Ornithocaccomicrobium faecavium</name>
    <dbReference type="NCBI Taxonomy" id="2840890"/>
    <lineage>
        <taxon>Bacteria</taxon>
        <taxon>Bacillati</taxon>
        <taxon>Bacillota</taxon>
        <taxon>Clostridia</taxon>
        <taxon>Candidatus Ornithocaccomicrobium</taxon>
    </lineage>
</organism>
<evidence type="ECO:0000256" key="7">
    <source>
        <dbReference type="ARBA" id="ARBA00061566"/>
    </source>
</evidence>
<dbReference type="FunFam" id="3.40.50.12780:FF:000016">
    <property type="entry name" value="Phenylacetate-coenzyme A ligase"/>
    <property type="match status" value="1"/>
</dbReference>
<proteinExistence type="inferred from homology"/>
<evidence type="ECO:0000256" key="3">
    <source>
        <dbReference type="ARBA" id="ARBA00022553"/>
    </source>
</evidence>
<reference evidence="13" key="1">
    <citation type="submission" date="2020-10" db="EMBL/GenBank/DDBJ databases">
        <authorList>
            <person name="Gilroy R."/>
        </authorList>
    </citation>
    <scope>NUCLEOTIDE SEQUENCE</scope>
    <source>
        <strain evidence="13">CHK183-6373</strain>
    </source>
</reference>
<protein>
    <recommendedName>
        <fullName evidence="9">Phenylacetate-coenzyme A ligase</fullName>
        <ecNumber evidence="8">6.2.1.30</ecNumber>
    </recommendedName>
    <alternativeName>
        <fullName evidence="10">Phenylacetyl-CoA ligase</fullName>
    </alternativeName>
</protein>
<dbReference type="GO" id="GO:0000166">
    <property type="term" value="F:nucleotide binding"/>
    <property type="evidence" value="ECO:0007669"/>
    <property type="project" value="UniProtKB-KW"/>
</dbReference>
<evidence type="ECO:0000256" key="9">
    <source>
        <dbReference type="ARBA" id="ARBA00068695"/>
    </source>
</evidence>
<dbReference type="EC" id="6.2.1.30" evidence="8"/>
<evidence type="ECO:0000256" key="4">
    <source>
        <dbReference type="ARBA" id="ARBA00022598"/>
    </source>
</evidence>
<comment type="caution">
    <text evidence="13">The sequence shown here is derived from an EMBL/GenBank/DDBJ whole genome shotgun (WGS) entry which is preliminary data.</text>
</comment>
<dbReference type="EMBL" id="DVOT01000134">
    <property type="protein sequence ID" value="HIV27775.1"/>
    <property type="molecule type" value="Genomic_DNA"/>
</dbReference>
<dbReference type="Gene3D" id="3.30.300.30">
    <property type="match status" value="1"/>
</dbReference>
<dbReference type="PANTHER" id="PTHR43439">
    <property type="entry name" value="PHENYLACETATE-COENZYME A LIGASE"/>
    <property type="match status" value="1"/>
</dbReference>
<evidence type="ECO:0000256" key="5">
    <source>
        <dbReference type="ARBA" id="ARBA00022741"/>
    </source>
</evidence>
<dbReference type="InterPro" id="IPR045851">
    <property type="entry name" value="AMP-bd_C_sf"/>
</dbReference>
<feature type="domain" description="AMP-dependent ligase C-terminal" evidence="12">
    <location>
        <begin position="320"/>
        <end position="404"/>
    </location>
</feature>
<dbReference type="InterPro" id="IPR011880">
    <property type="entry name" value="PA_CoA_ligase"/>
</dbReference>
<sequence length="406" mass="44842">MRVHEETLAHVRALVARLQAVPNGFYVSRLAGIHPEDIRTEEDFLSLPFTDKNDLRSAYPLGLAAVPPREIVRVHASSGTTGAPVVIPYTKKDIADWADMMARSLAIAGVGPDDRLQIATGFGMWTAGSGFQTGIERLGAMAIPAGPGNTERQLRFLIDMEATVLCATASYALQLGEEAQKRGLLDQLRLKKAIIGAEHWTQKTGEQIANLLGVEIYDMYGLTEIYGPGTGVSCAEHDGMHMLDEMLLYEVIDPHTLRPVPDGETGELVITTLFKEGAPLLRYRTHDLTRVVPGECPCGLRYPRLERILGRTDDMVKYHGVNIFPGQIDELLRGVEGANGEYQLHLRHENQRDSALLRLESISDPGDISARFRSLIGVSIDVEVVPLGSLPRSEKKTRRIFDFRGR</sequence>
<name>A0A9D1TCP9_9FIRM</name>
<dbReference type="Proteomes" id="UP000886884">
    <property type="component" value="Unassembled WGS sequence"/>
</dbReference>
<dbReference type="Gene3D" id="3.40.50.12780">
    <property type="entry name" value="N-terminal domain of ligase-like"/>
    <property type="match status" value="1"/>
</dbReference>
<dbReference type="SUPFAM" id="SSF56801">
    <property type="entry name" value="Acetyl-CoA synthetase-like"/>
    <property type="match status" value="1"/>
</dbReference>
<dbReference type="InterPro" id="IPR028154">
    <property type="entry name" value="AMP-dep_Lig_C"/>
</dbReference>
<comment type="pathway">
    <text evidence="6">Aromatic compound metabolism; phenylacetate degradation.</text>
</comment>
<dbReference type="PANTHER" id="PTHR43439:SF2">
    <property type="entry name" value="ENZYME, PUTATIVE (JCVI)-RELATED"/>
    <property type="match status" value="1"/>
</dbReference>
<gene>
    <name evidence="13" type="ORF">IAA64_07395</name>
</gene>
<feature type="domain" description="AMP-dependent synthetase/ligase" evidence="11">
    <location>
        <begin position="65"/>
        <end position="271"/>
    </location>
</feature>
<evidence type="ECO:0000256" key="2">
    <source>
        <dbReference type="ARBA" id="ARBA00022450"/>
    </source>
</evidence>
<dbReference type="Pfam" id="PF14535">
    <property type="entry name" value="AMP-binding_C_2"/>
    <property type="match status" value="1"/>
</dbReference>
<dbReference type="CDD" id="cd05913">
    <property type="entry name" value="PaaK"/>
    <property type="match status" value="1"/>
</dbReference>
<dbReference type="AlphaFoldDB" id="A0A9D1TCP9"/>
<dbReference type="InterPro" id="IPR042099">
    <property type="entry name" value="ANL_N_sf"/>
</dbReference>
<dbReference type="InterPro" id="IPR051414">
    <property type="entry name" value="Adenylate-forming_Reductase"/>
</dbReference>
<reference evidence="13" key="2">
    <citation type="journal article" date="2021" name="PeerJ">
        <title>Extensive microbial diversity within the chicken gut microbiome revealed by metagenomics and culture.</title>
        <authorList>
            <person name="Gilroy R."/>
            <person name="Ravi A."/>
            <person name="Getino M."/>
            <person name="Pursley I."/>
            <person name="Horton D.L."/>
            <person name="Alikhan N.F."/>
            <person name="Baker D."/>
            <person name="Gharbi K."/>
            <person name="Hall N."/>
            <person name="Watson M."/>
            <person name="Adriaenssens E.M."/>
            <person name="Foster-Nyarko E."/>
            <person name="Jarju S."/>
            <person name="Secka A."/>
            <person name="Antonio M."/>
            <person name="Oren A."/>
            <person name="Chaudhuri R.R."/>
            <person name="La Ragione R."/>
            <person name="Hildebrand F."/>
            <person name="Pallen M.J."/>
        </authorList>
    </citation>
    <scope>NUCLEOTIDE SEQUENCE</scope>
    <source>
        <strain evidence="13">CHK183-6373</strain>
    </source>
</reference>
<evidence type="ECO:0000259" key="12">
    <source>
        <dbReference type="Pfam" id="PF14535"/>
    </source>
</evidence>
<dbReference type="Pfam" id="PF00501">
    <property type="entry name" value="AMP-binding"/>
    <property type="match status" value="1"/>
</dbReference>
<evidence type="ECO:0000256" key="1">
    <source>
        <dbReference type="ARBA" id="ARBA00011245"/>
    </source>
</evidence>
<evidence type="ECO:0000256" key="8">
    <source>
        <dbReference type="ARBA" id="ARBA00066629"/>
    </source>
</evidence>
<dbReference type="InterPro" id="IPR000873">
    <property type="entry name" value="AMP-dep_synth/lig_dom"/>
</dbReference>
<keyword evidence="3" id="KW-0597">Phosphoprotein</keyword>
<dbReference type="GO" id="GO:0010124">
    <property type="term" value="P:phenylacetate catabolic process"/>
    <property type="evidence" value="ECO:0007669"/>
    <property type="project" value="InterPro"/>
</dbReference>
<dbReference type="GO" id="GO:0047475">
    <property type="term" value="F:phenylacetate-CoA ligase activity"/>
    <property type="evidence" value="ECO:0007669"/>
    <property type="project" value="UniProtKB-EC"/>
</dbReference>
<accession>A0A9D1TCP9</accession>
<comment type="similarity">
    <text evidence="7">Belongs to the phenylacetyl-CoA ligase family.</text>
</comment>